<name>A0A9E7SUV9_9EURY</name>
<dbReference type="AlphaFoldDB" id="A0A9E7SUV9"/>
<dbReference type="Pfam" id="PF04967">
    <property type="entry name" value="HTH_10"/>
    <property type="match status" value="1"/>
</dbReference>
<dbReference type="PANTHER" id="PTHR34236:SF1">
    <property type="entry name" value="DIMETHYL SULFOXIDE REDUCTASE TRANSCRIPTIONAL ACTIVATOR"/>
    <property type="match status" value="1"/>
</dbReference>
<evidence type="ECO:0000256" key="1">
    <source>
        <dbReference type="ARBA" id="ARBA00023015"/>
    </source>
</evidence>
<proteinExistence type="predicted"/>
<dbReference type="KEGG" id="sawl:NGM29_08235"/>
<feature type="domain" description="Bacterioopsin transcriptional activator GAF and HTH associated" evidence="4">
    <location>
        <begin position="6"/>
        <end position="148"/>
    </location>
</feature>
<dbReference type="EMBL" id="CP100355">
    <property type="protein sequence ID" value="UTF55224.1"/>
    <property type="molecule type" value="Genomic_DNA"/>
</dbReference>
<keyword evidence="6" id="KW-1185">Reference proteome</keyword>
<dbReference type="RefSeq" id="WP_254160062.1">
    <property type="nucleotide sequence ID" value="NZ_CP100355.1"/>
</dbReference>
<evidence type="ECO:0000259" key="3">
    <source>
        <dbReference type="Pfam" id="PF04967"/>
    </source>
</evidence>
<keyword evidence="2" id="KW-0804">Transcription</keyword>
<organism evidence="5 6">
    <name type="scientific">Natronosalvus rutilus</name>
    <dbReference type="NCBI Taxonomy" id="2953753"/>
    <lineage>
        <taxon>Archaea</taxon>
        <taxon>Methanobacteriati</taxon>
        <taxon>Methanobacteriota</taxon>
        <taxon>Stenosarchaea group</taxon>
        <taxon>Halobacteria</taxon>
        <taxon>Halobacteriales</taxon>
        <taxon>Natrialbaceae</taxon>
        <taxon>Natronosalvus</taxon>
    </lineage>
</organism>
<sequence>MSVLTELTIPADEFVLADTLTASPDMHIEIKRVVGGKSTVTPYLWASGEGFDAFEKQLRDDDMVREVLMLEEQNERSDEDDTEERFYRVTWEMDVPNLITAVSDARATVLEAVSNEEHRWEVKILFPGEQSLSDFHEYCVEHGFSFEPQRVYRPENPEEQAEYGVTAEQQEALEAAYHAGYFDVPRDRTLTDLATELDISRNALSARLRRGQRNLLANTLVREK</sequence>
<evidence type="ECO:0000256" key="2">
    <source>
        <dbReference type="ARBA" id="ARBA00023163"/>
    </source>
</evidence>
<gene>
    <name evidence="5" type="ORF">NGM29_08235</name>
</gene>
<dbReference type="GeneID" id="73290027"/>
<keyword evidence="1" id="KW-0805">Transcription regulation</keyword>
<dbReference type="Proteomes" id="UP001056855">
    <property type="component" value="Chromosome"/>
</dbReference>
<dbReference type="InterPro" id="IPR007050">
    <property type="entry name" value="HTH_bacterioopsin"/>
</dbReference>
<evidence type="ECO:0000313" key="6">
    <source>
        <dbReference type="Proteomes" id="UP001056855"/>
    </source>
</evidence>
<feature type="domain" description="HTH bat-type" evidence="3">
    <location>
        <begin position="166"/>
        <end position="216"/>
    </location>
</feature>
<protein>
    <submittedName>
        <fullName evidence="5">Helix-turn-helix domain-containing protein</fullName>
    </submittedName>
</protein>
<dbReference type="PANTHER" id="PTHR34236">
    <property type="entry name" value="DIMETHYL SULFOXIDE REDUCTASE TRANSCRIPTIONAL ACTIVATOR"/>
    <property type="match status" value="1"/>
</dbReference>
<dbReference type="Pfam" id="PF15915">
    <property type="entry name" value="BAT"/>
    <property type="match status" value="1"/>
</dbReference>
<dbReference type="InterPro" id="IPR031803">
    <property type="entry name" value="BAT_GAF/HTH-assoc"/>
</dbReference>
<evidence type="ECO:0000313" key="5">
    <source>
        <dbReference type="EMBL" id="UTF55224.1"/>
    </source>
</evidence>
<reference evidence="5" key="1">
    <citation type="submission" date="2022-06" db="EMBL/GenBank/DDBJ databases">
        <title>Diverse halophilic archaea isolated from saline environments.</title>
        <authorList>
            <person name="Cui H.-L."/>
        </authorList>
    </citation>
    <scope>NUCLEOTIDE SEQUENCE</scope>
    <source>
        <strain evidence="5">WLHS1</strain>
    </source>
</reference>
<evidence type="ECO:0000259" key="4">
    <source>
        <dbReference type="Pfam" id="PF15915"/>
    </source>
</evidence>
<accession>A0A9E7SUV9</accession>